<gene>
    <name evidence="3" type="ORF">H3221_23170</name>
</gene>
<dbReference type="Proteomes" id="UP000596932">
    <property type="component" value="Unassembled WGS sequence"/>
</dbReference>
<accession>A0A931D8I0</accession>
<comment type="caution">
    <text evidence="3">The sequence shown here is derived from an EMBL/GenBank/DDBJ whole genome shotgun (WGS) entry which is preliminary data.</text>
</comment>
<dbReference type="RefSeq" id="WP_196476896.1">
    <property type="nucleotide sequence ID" value="NZ_JACFYX020000001.1"/>
</dbReference>
<proteinExistence type="predicted"/>
<dbReference type="AlphaFoldDB" id="A0A931D8I0"/>
<feature type="short sequence motif" description="Histidine triad motif" evidence="1">
    <location>
        <begin position="81"/>
        <end position="85"/>
    </location>
</feature>
<name>A0A931D8I0_9PSED</name>
<dbReference type="GO" id="GO:0003824">
    <property type="term" value="F:catalytic activity"/>
    <property type="evidence" value="ECO:0007669"/>
    <property type="project" value="InterPro"/>
</dbReference>
<dbReference type="InterPro" id="IPR011146">
    <property type="entry name" value="HIT-like"/>
</dbReference>
<protein>
    <recommendedName>
        <fullName evidence="2">HIT domain-containing protein</fullName>
    </recommendedName>
</protein>
<reference evidence="3" key="1">
    <citation type="submission" date="2020-07" db="EMBL/GenBank/DDBJ databases">
        <title>Pseudomonas chaetoceroseae sp. nov., a new member of the Pseudomonas oleovorans group isolated from a culture of Chaetoceros calcitrans.</title>
        <authorList>
            <person name="Girard L."/>
            <person name="Lood C."/>
            <person name="De Mot R."/>
            <person name="Baudart J."/>
        </authorList>
    </citation>
    <scope>NUCLEOTIDE SEQUENCE</scope>
    <source>
        <strain evidence="3">536</strain>
    </source>
</reference>
<dbReference type="SUPFAM" id="SSF54197">
    <property type="entry name" value="HIT-like"/>
    <property type="match status" value="1"/>
</dbReference>
<dbReference type="InterPro" id="IPR036265">
    <property type="entry name" value="HIT-like_sf"/>
</dbReference>
<dbReference type="Gene3D" id="3.30.428.10">
    <property type="entry name" value="HIT-like"/>
    <property type="match status" value="1"/>
</dbReference>
<dbReference type="PROSITE" id="PS51084">
    <property type="entry name" value="HIT_2"/>
    <property type="match status" value="1"/>
</dbReference>
<organism evidence="3 4">
    <name type="scientific">Pseudomonas chaetocerotis</name>
    <dbReference type="NCBI Taxonomy" id="2758695"/>
    <lineage>
        <taxon>Bacteria</taxon>
        <taxon>Pseudomonadati</taxon>
        <taxon>Pseudomonadota</taxon>
        <taxon>Gammaproteobacteria</taxon>
        <taxon>Pseudomonadales</taxon>
        <taxon>Pseudomonadaceae</taxon>
        <taxon>Pseudomonas</taxon>
    </lineage>
</organism>
<feature type="domain" description="HIT" evidence="2">
    <location>
        <begin position="1"/>
        <end position="97"/>
    </location>
</feature>
<evidence type="ECO:0000259" key="2">
    <source>
        <dbReference type="PROSITE" id="PS51084"/>
    </source>
</evidence>
<evidence type="ECO:0000313" key="3">
    <source>
        <dbReference type="EMBL" id="MBG0838023.1"/>
    </source>
</evidence>
<evidence type="ECO:0000313" key="4">
    <source>
        <dbReference type="Proteomes" id="UP000596932"/>
    </source>
</evidence>
<dbReference type="EMBL" id="JACFYX010000031">
    <property type="protein sequence ID" value="MBG0838023.1"/>
    <property type="molecule type" value="Genomic_DNA"/>
</dbReference>
<keyword evidence="4" id="KW-1185">Reference proteome</keyword>
<evidence type="ECO:0000256" key="1">
    <source>
        <dbReference type="PROSITE-ProRule" id="PRU00464"/>
    </source>
</evidence>
<sequence length="181" mass="20156">MESASFLVIPSFGPLNYSHVMLVPKRHVNSFAQLSDFEINEGFKVLGFLKNHILNARGENLVFFESGAGTTISHSGGCIVHAHIHCVVDSKIFDERLRSEIKLEPVITGDYSGASIDAGYVWYRDAQDNSYICNSPMLPSQFLRYIYAQSCGSSSAWNWRRDINISGVLTVLKEYEGINAA</sequence>